<evidence type="ECO:0000313" key="3">
    <source>
        <dbReference type="EMBL" id="CEP65022.1"/>
    </source>
</evidence>
<organism evidence="3 4">
    <name type="scientific">Lachancea lanzarotensis</name>
    <dbReference type="NCBI Taxonomy" id="1245769"/>
    <lineage>
        <taxon>Eukaryota</taxon>
        <taxon>Fungi</taxon>
        <taxon>Dikarya</taxon>
        <taxon>Ascomycota</taxon>
        <taxon>Saccharomycotina</taxon>
        <taxon>Saccharomycetes</taxon>
        <taxon>Saccharomycetales</taxon>
        <taxon>Saccharomycetaceae</taxon>
        <taxon>Lachancea</taxon>
    </lineage>
</organism>
<feature type="compositionally biased region" description="Polar residues" evidence="1">
    <location>
        <begin position="462"/>
        <end position="475"/>
    </location>
</feature>
<feature type="region of interest" description="Disordered" evidence="1">
    <location>
        <begin position="745"/>
        <end position="785"/>
    </location>
</feature>
<feature type="compositionally biased region" description="Basic and acidic residues" evidence="1">
    <location>
        <begin position="750"/>
        <end position="759"/>
    </location>
</feature>
<feature type="compositionally biased region" description="Polar residues" evidence="1">
    <location>
        <begin position="143"/>
        <end position="153"/>
    </location>
</feature>
<sequence length="922" mass="101707">MSPIESEEHLRVQESSRRLGIGNSTDRQAQQSRSEKRKSEVLIAAQSLDSELQNVKNLKRISIGSLDMLIDPEMEFRVSPTKSQSSRSDESSVESKTESPEDLEGDGRILSSSDDDADEDFSYINDDSIDITNTEYLDSTSDLALSQSSQDGRTLSGVRRGGLSRTSKLHKSGSGDDSVTQNLLWVPANQHPSVKPENFLELVQDTLHTLKGDSDIGEDRRDDRLISSQSNLGITPSSQLRSGSNALVRRPSGLRKSFTELEDLLQQEVGNERDKRELSERRISPYRAASKSASLRDLTEELTRISNRAGFTDSDAVSLARTLSMVSSNGDQETNSISEESGKPQDNEFASSMFMKNGLAIPARSSLRRSKFNTYRIRTSSGGNDSHRSTELDSTKGEIKSPPRTGGISPQSPNSINDFDNIYDHYRQSSLGSSIDFQSPERHAKLDKGATREVGGEPVKASSCTKVKDSSINQDQIRRSNDSSVRDIETLKTDEAKSTRGQTSRKKGGWNWFVKKTSKDPESSKTTGRKHSNDFVNIEDNDFKNNGWALDKGNHSRYRHHKIDSGMDRSKINEPIETATNTSPSRKATREKKFIQLFKRNRSASTGNKSTIGTLEPSNGFGGRAPEGLRSRSSSADLTNSGGKTKEHDRVSVRDGDLPLKGGASSMTPHENLKEDTSKPLTKLQPSVNVTSKTKPVLRTEHKESSQIDKQVLPAHGTEDQNRGFLDSDLESKFDHDNVKVIHSSGNADTRTEAPDATRKSTAVETSPSEADHGATANVKAREERVTAEDTTIAVSEVNENVMQSNIAVPAAGGVSLPPRRLTFEDVVKPTRPNASMVFSDSSFGFPLPPLTTSTVVMIDQRLPINVERAIYRLSHLKLGDPKRELRQQVALSNFMYAYLNLVNHSLYLQQLEGETSESVEV</sequence>
<feature type="compositionally biased region" description="Polar residues" evidence="1">
    <location>
        <begin position="603"/>
        <end position="617"/>
    </location>
</feature>
<feature type="region of interest" description="Disordered" evidence="1">
    <location>
        <begin position="143"/>
        <end position="179"/>
    </location>
</feature>
<dbReference type="Pfam" id="PF08632">
    <property type="entry name" value="Zds_C"/>
    <property type="match status" value="1"/>
</dbReference>
<feature type="region of interest" description="Disordered" evidence="1">
    <location>
        <begin position="446"/>
        <end position="533"/>
    </location>
</feature>
<feature type="compositionally biased region" description="Basic and acidic residues" evidence="1">
    <location>
        <begin position="211"/>
        <end position="225"/>
    </location>
</feature>
<feature type="compositionally biased region" description="Polar residues" evidence="1">
    <location>
        <begin position="226"/>
        <end position="245"/>
    </location>
</feature>
<feature type="compositionally biased region" description="Polar residues" evidence="1">
    <location>
        <begin position="760"/>
        <end position="769"/>
    </location>
</feature>
<dbReference type="OrthoDB" id="5589766at2759"/>
<dbReference type="InterPro" id="IPR013941">
    <property type="entry name" value="ZDS1_C"/>
</dbReference>
<feature type="domain" description="Protein Zds1 C-terminal" evidence="2">
    <location>
        <begin position="852"/>
        <end position="904"/>
    </location>
</feature>
<dbReference type="PANTHER" id="PTHR28089:SF1">
    <property type="entry name" value="PROTEIN ZDS1-RELATED"/>
    <property type="match status" value="1"/>
</dbReference>
<dbReference type="Proteomes" id="UP000054304">
    <property type="component" value="Unassembled WGS sequence"/>
</dbReference>
<dbReference type="GO" id="GO:0005737">
    <property type="term" value="C:cytoplasm"/>
    <property type="evidence" value="ECO:0007669"/>
    <property type="project" value="TreeGrafter"/>
</dbReference>
<dbReference type="AlphaFoldDB" id="A0A0C7NB52"/>
<feature type="compositionally biased region" description="Polar residues" evidence="1">
    <location>
        <begin position="22"/>
        <end position="32"/>
    </location>
</feature>
<protein>
    <submittedName>
        <fullName evidence="3">LALA0S17e00408g1_1</fullName>
    </submittedName>
</protein>
<evidence type="ECO:0000259" key="2">
    <source>
        <dbReference type="SMART" id="SM01327"/>
    </source>
</evidence>
<dbReference type="GO" id="GO:0010971">
    <property type="term" value="P:positive regulation of G2/M transition of mitotic cell cycle"/>
    <property type="evidence" value="ECO:0007669"/>
    <property type="project" value="TreeGrafter"/>
</dbReference>
<proteinExistence type="predicted"/>
<feature type="region of interest" description="Disordered" evidence="1">
    <location>
        <begin position="1"/>
        <end position="40"/>
    </location>
</feature>
<evidence type="ECO:0000256" key="1">
    <source>
        <dbReference type="SAM" id="MobiDB-lite"/>
    </source>
</evidence>
<dbReference type="PANTHER" id="PTHR28089">
    <property type="entry name" value="PROTEIN ZDS1-RELATED"/>
    <property type="match status" value="1"/>
</dbReference>
<name>A0A0C7NB52_9SACH</name>
<feature type="region of interest" description="Disordered" evidence="1">
    <location>
        <begin position="211"/>
        <end position="246"/>
    </location>
</feature>
<feature type="compositionally biased region" description="Polar residues" evidence="1">
    <location>
        <begin position="631"/>
        <end position="643"/>
    </location>
</feature>
<evidence type="ECO:0000313" key="4">
    <source>
        <dbReference type="Proteomes" id="UP000054304"/>
    </source>
</evidence>
<dbReference type="EMBL" id="LN736376">
    <property type="protein sequence ID" value="CEP65022.1"/>
    <property type="molecule type" value="Genomic_DNA"/>
</dbReference>
<feature type="compositionally biased region" description="Polar residues" evidence="1">
    <location>
        <begin position="408"/>
        <end position="418"/>
    </location>
</feature>
<feature type="compositionally biased region" description="Basic and acidic residues" evidence="1">
    <location>
        <begin position="446"/>
        <end position="455"/>
    </location>
</feature>
<feature type="compositionally biased region" description="Basic and acidic residues" evidence="1">
    <location>
        <begin position="385"/>
        <end position="401"/>
    </location>
</feature>
<dbReference type="STRING" id="1245769.A0A0C7NB52"/>
<dbReference type="InterPro" id="IPR040206">
    <property type="entry name" value="Zds1/2"/>
</dbReference>
<feature type="compositionally biased region" description="Polar residues" evidence="1">
    <location>
        <begin position="375"/>
        <end position="384"/>
    </location>
</feature>
<keyword evidence="4" id="KW-1185">Reference proteome</keyword>
<feature type="region of interest" description="Disordered" evidence="1">
    <location>
        <begin position="326"/>
        <end position="349"/>
    </location>
</feature>
<dbReference type="HOGENOM" id="CLU_011999_0_0_1"/>
<feature type="compositionally biased region" description="Basic and acidic residues" evidence="1">
    <location>
        <begin position="476"/>
        <end position="498"/>
    </location>
</feature>
<feature type="compositionally biased region" description="Basic and acidic residues" evidence="1">
    <location>
        <begin position="87"/>
        <end position="99"/>
    </location>
</feature>
<feature type="compositionally biased region" description="Basic and acidic residues" evidence="1">
    <location>
        <begin position="1"/>
        <end position="17"/>
    </location>
</feature>
<feature type="compositionally biased region" description="Polar residues" evidence="1">
    <location>
        <begin position="326"/>
        <end position="339"/>
    </location>
</feature>
<dbReference type="GeneID" id="34688593"/>
<dbReference type="RefSeq" id="XP_022631217.1">
    <property type="nucleotide sequence ID" value="XM_022775166.1"/>
</dbReference>
<feature type="region of interest" description="Disordered" evidence="1">
    <location>
        <begin position="375"/>
        <end position="420"/>
    </location>
</feature>
<feature type="compositionally biased region" description="Basic and acidic residues" evidence="1">
    <location>
        <begin position="644"/>
        <end position="658"/>
    </location>
</feature>
<feature type="region of interest" description="Disordered" evidence="1">
    <location>
        <begin position="75"/>
        <end position="125"/>
    </location>
</feature>
<dbReference type="SMART" id="SM01327">
    <property type="entry name" value="Zds_C"/>
    <property type="match status" value="1"/>
</dbReference>
<dbReference type="GO" id="GO:0030010">
    <property type="term" value="P:establishment of cell polarity"/>
    <property type="evidence" value="ECO:0007669"/>
    <property type="project" value="TreeGrafter"/>
</dbReference>
<accession>A0A0C7NB52</accession>
<reference evidence="3 4" key="1">
    <citation type="submission" date="2014-12" db="EMBL/GenBank/DDBJ databases">
        <authorList>
            <person name="Neuveglise Cecile"/>
        </authorList>
    </citation>
    <scope>NUCLEOTIDE SEQUENCE [LARGE SCALE GENOMIC DNA]</scope>
    <source>
        <strain evidence="3 4">CBS 12615</strain>
    </source>
</reference>
<gene>
    <name evidence="3" type="ORF">LALA0_S17e00408g</name>
</gene>
<feature type="region of interest" description="Disordered" evidence="1">
    <location>
        <begin position="571"/>
        <end position="679"/>
    </location>
</feature>